<gene>
    <name evidence="20" type="ORF">TTRE_0000613401</name>
</gene>
<proteinExistence type="inferred from homology"/>
<dbReference type="InterPro" id="IPR013757">
    <property type="entry name" value="Topo_IIA_A_a_sf"/>
</dbReference>
<evidence type="ECO:0000313" key="20">
    <source>
        <dbReference type="EMBL" id="CDW57838.1"/>
    </source>
</evidence>
<comment type="similarity">
    <text evidence="4">Belongs to the type II topoisomerase GyrB family.</text>
</comment>
<dbReference type="InterPro" id="IPR013760">
    <property type="entry name" value="Topo_IIA-like_dom_sf"/>
</dbReference>
<dbReference type="InterPro" id="IPR002288">
    <property type="entry name" value="DNA_gyrase_B_C"/>
</dbReference>
<dbReference type="PROSITE" id="PS50880">
    <property type="entry name" value="TOPRIM"/>
    <property type="match status" value="1"/>
</dbReference>
<dbReference type="Pfam" id="PF00204">
    <property type="entry name" value="DNA_gyraseB"/>
    <property type="match status" value="1"/>
</dbReference>
<name>A0A077ZE75_TRITR</name>
<comment type="function">
    <text evidence="15">Control of topological states of DNA by transient breakage and subsequent rejoining of DNA strands. Topoisomerase II makes double-strand breaks.</text>
</comment>
<feature type="active site" description="O-(5'-phospho-DNA)-tyrosine intermediate" evidence="14">
    <location>
        <position position="787"/>
    </location>
</feature>
<dbReference type="GO" id="GO:0003677">
    <property type="term" value="F:DNA binding"/>
    <property type="evidence" value="ECO:0007669"/>
    <property type="project" value="UniProtKB-UniRule"/>
</dbReference>
<evidence type="ECO:0000259" key="18">
    <source>
        <dbReference type="PROSITE" id="PS50880"/>
    </source>
</evidence>
<dbReference type="InterPro" id="IPR014721">
    <property type="entry name" value="Ribsml_uS5_D2-typ_fold_subgr"/>
</dbReference>
<evidence type="ECO:0000259" key="19">
    <source>
        <dbReference type="PROSITE" id="PS52040"/>
    </source>
</evidence>
<comment type="cofactor">
    <cofactor evidence="2">
        <name>Mg(2+)</name>
        <dbReference type="ChEBI" id="CHEBI:18420"/>
    </cofactor>
</comment>
<evidence type="ECO:0000256" key="17">
    <source>
        <dbReference type="SAM" id="MobiDB-lite"/>
    </source>
</evidence>
<dbReference type="InterPro" id="IPR013759">
    <property type="entry name" value="Topo_IIA_B_C"/>
</dbReference>
<dbReference type="InterPro" id="IPR005740">
    <property type="entry name" value="ParE_type2"/>
</dbReference>
<dbReference type="FunFam" id="1.10.268.10:FF:000001">
    <property type="entry name" value="DNA gyrase subunit A"/>
    <property type="match status" value="1"/>
</dbReference>
<keyword evidence="10" id="KW-0472">Membrane</keyword>
<dbReference type="Gene3D" id="3.30.565.10">
    <property type="entry name" value="Histidine kinase-like ATPase, C-terminal domain"/>
    <property type="match status" value="1"/>
</dbReference>
<keyword evidence="6" id="KW-0479">Metal-binding</keyword>
<dbReference type="GO" id="GO:0005737">
    <property type="term" value="C:cytoplasm"/>
    <property type="evidence" value="ECO:0007669"/>
    <property type="project" value="TreeGrafter"/>
</dbReference>
<dbReference type="Proteomes" id="UP000030665">
    <property type="component" value="Unassembled WGS sequence"/>
</dbReference>
<keyword evidence="21" id="KW-1185">Reference proteome</keyword>
<evidence type="ECO:0000256" key="9">
    <source>
        <dbReference type="ARBA" id="ARBA00023125"/>
    </source>
</evidence>
<dbReference type="InterPro" id="IPR006171">
    <property type="entry name" value="TOPRIM_dom"/>
</dbReference>
<dbReference type="PRINTS" id="PR01159">
    <property type="entry name" value="DNAGYRASEB"/>
</dbReference>
<dbReference type="NCBIfam" id="NF004044">
    <property type="entry name" value="PRK05561.1"/>
    <property type="match status" value="1"/>
</dbReference>
<dbReference type="NCBIfam" id="NF004189">
    <property type="entry name" value="PRK05644.1"/>
    <property type="match status" value="1"/>
</dbReference>
<dbReference type="PANTHER" id="PTHR43493:SF9">
    <property type="entry name" value="DNA TOPOISOMERASE 4 SUBUNIT A"/>
    <property type="match status" value="1"/>
</dbReference>
<dbReference type="FunFam" id="3.90.199.10:FF:000001">
    <property type="entry name" value="DNA gyrase subunit A"/>
    <property type="match status" value="1"/>
</dbReference>
<evidence type="ECO:0000256" key="5">
    <source>
        <dbReference type="ARBA" id="ARBA00022475"/>
    </source>
</evidence>
<dbReference type="SMART" id="SM00387">
    <property type="entry name" value="HATPase_c"/>
    <property type="match status" value="1"/>
</dbReference>
<dbReference type="GO" id="GO:0005694">
    <property type="term" value="C:chromosome"/>
    <property type="evidence" value="ECO:0007669"/>
    <property type="project" value="InterPro"/>
</dbReference>
<evidence type="ECO:0000256" key="16">
    <source>
        <dbReference type="SAM" id="Coils"/>
    </source>
</evidence>
<dbReference type="PRINTS" id="PR00418">
    <property type="entry name" value="TPI2FAMILY"/>
</dbReference>
<accession>A0A077ZE75</accession>
<evidence type="ECO:0000256" key="8">
    <source>
        <dbReference type="ARBA" id="ARBA00023029"/>
    </source>
</evidence>
<dbReference type="InterPro" id="IPR036890">
    <property type="entry name" value="HATPase_C_sf"/>
</dbReference>
<dbReference type="GO" id="GO:0006265">
    <property type="term" value="P:DNA topological change"/>
    <property type="evidence" value="ECO:0007669"/>
    <property type="project" value="UniProtKB-UniRule"/>
</dbReference>
<dbReference type="GO" id="GO:0009330">
    <property type="term" value="C:DNA topoisomerase type II (double strand cut, ATP-hydrolyzing) complex"/>
    <property type="evidence" value="ECO:0007669"/>
    <property type="project" value="TreeGrafter"/>
</dbReference>
<keyword evidence="15" id="KW-0547">Nucleotide-binding</keyword>
<dbReference type="Pfam" id="PF01751">
    <property type="entry name" value="Toprim"/>
    <property type="match status" value="1"/>
</dbReference>
<keyword evidence="9 14" id="KW-0238">DNA-binding</keyword>
<dbReference type="InterPro" id="IPR035516">
    <property type="entry name" value="Gyrase/topoIV_suA_C"/>
</dbReference>
<evidence type="ECO:0000256" key="3">
    <source>
        <dbReference type="ARBA" id="ARBA00008263"/>
    </source>
</evidence>
<dbReference type="Gene3D" id="3.90.199.10">
    <property type="entry name" value="Topoisomerase II, domain 5"/>
    <property type="match status" value="1"/>
</dbReference>
<comment type="subunit">
    <text evidence="15">Homodimer.</text>
</comment>
<dbReference type="GO" id="GO:0046872">
    <property type="term" value="F:metal ion binding"/>
    <property type="evidence" value="ECO:0007669"/>
    <property type="project" value="UniProtKB-KW"/>
</dbReference>
<dbReference type="Gene3D" id="3.30.1360.40">
    <property type="match status" value="1"/>
</dbReference>
<dbReference type="InterPro" id="IPR003594">
    <property type="entry name" value="HATPase_dom"/>
</dbReference>
<evidence type="ECO:0000256" key="1">
    <source>
        <dbReference type="ARBA" id="ARBA00000185"/>
    </source>
</evidence>
<comment type="similarity">
    <text evidence="3">Belongs to the type II topoisomerase GyrA/ParC subunit family.</text>
</comment>
<dbReference type="InterPro" id="IPR013758">
    <property type="entry name" value="Topo_IIA_A/C_ab"/>
</dbReference>
<dbReference type="SUPFAM" id="SSF55874">
    <property type="entry name" value="ATPase domain of HSP90 chaperone/DNA topoisomerase II/histidine kinase"/>
    <property type="match status" value="1"/>
</dbReference>
<sequence length="1481" mass="166655">MNNEYNDASIQVLEGLEAVRKRPGMYIGSTDSRGLHHLVYEIVDNAVDEALSGYGNEIEVTLHPDNSVEVSDKGRGMPVGMHASGIPTVEVIFTILHAGGKFGQGGYKTSGGLHGVGASVVNALSEWLNVTIVRDGVEYREEFKDGGKPQGTLEKIGKTRKPNGTTVHFLPDAQIFSTLNFSYETLSERLRESAFLLRGVKITLMDLRGEEKVSEVFHFEEGIKEFVEYLNEDKDTLTPVVYFSGDREGIEVEFSYQYNDGYSENLLSFVNNVRTKDGGTHESGMKTSMTKAFNEYARKAGLLKEKDKNLEGSDFREGLSAVLSVRIPENLLQFEGQTKEKLGTPAARGAVDNVIGEQMGFYLQENSENSQMLVRKAIKAREAREAARKAREESRNGKKRKKGESLLSGKLTPAQSKNAAKNELFLVEGDSAGGSAKQGRDRKFQAILPLRGKVINTEKAKMQDILKNEEINTMIYTIGSGVGPEFSIEDCNYDKVIIMTDADTDGAHIQVLLLTFFYRYMKPLIEAGKVYIALPPLYKVSKGAGRKQVIEYAWTDDELQEVIKKVGKGYMLQRYKGLGEMNAEQLWETTMDPEYRTLVRVRIDDAAQAERRVTTLMGDKVEPRRKWIESHVQFTLEEDGSLLDNKEEATTVPVAEQNEMEETTDGMESKHSIQELTLEEVMGDRFGRYSKYIIQERALPDIRDGLKPVQRRILYAMNKDGNTYDKGFRKSAKSVGNIMGNYHPHGDSSIYEAMVRMSQDWKLRQVLIEMHGNNGSMDGDPPAAMRYTEARLSQLSGEMLKDIEKDTVDLVWNFDDTEKEPTVLPAAYPNLLVNGSTGISAGYATEIPTHNLTEVIDGTIYLIDHPNASLEKIMEYIPGPDFPTGGILQGKAEIKKAYETGKGKVILRSKTSIEPLKGGKQQIVIHEIPYEVNKAVLVKKMDEIRLSKKIDGIAEVRDESDRTGLQVVVELKKDANAEGILNYLFKNTDLQINYNFNMVAIDNMTPQQVGLKHILESYILHRKDVITKRSQYELAKAQKRQHIVEGLIKALSILDEVITTIRGSKDKKDAKHNLVERFDFSEEQAEAIVTLQLYRLTNTDITQLESEADELAAEIKELHLILNSEKELHKVLKQELRQIKKNYGNERLTTIEDEISEIKIETEVLIAQEDVIVTLTKEGYLKRSSLRSYNASRPDEHGMKDGDSIIFINKLNTLDHLLILTNHGNMIYRPVHEITELKWKDVGEHISQTITNLSMSEEIIAAFPYKEIDANKLFIFMSKEGMIKQTRMTEFSPWRTYRSRPTTAMKLKNDTDEIVSVFLTNETRNVDVFIASHRAFGLRYPLEEVPVVGSKAAGVKAINLKDGDYVVAGALVPSDGDSPILLLSQRGAAKRMLAQELPQLGRAKRGLMIFRELKKNPHRLAYMTAETEGKLTLTTTKGIEKEIEISKVAISDRISNGTFAIDEKQEGELFSVMQLQELDEE</sequence>
<dbReference type="InterPro" id="IPR020568">
    <property type="entry name" value="Ribosomal_Su5_D2-typ_SF"/>
</dbReference>
<dbReference type="CDD" id="cd00187">
    <property type="entry name" value="TOP4c"/>
    <property type="match status" value="1"/>
</dbReference>
<dbReference type="InterPro" id="IPR006691">
    <property type="entry name" value="GyrA/parC_rep"/>
</dbReference>
<keyword evidence="8 14" id="KW-0799">Topoisomerase</keyword>
<dbReference type="SUPFAM" id="SSF101904">
    <property type="entry name" value="GyrA/ParC C-terminal domain-like"/>
    <property type="match status" value="1"/>
</dbReference>
<evidence type="ECO:0000256" key="4">
    <source>
        <dbReference type="ARBA" id="ARBA00010708"/>
    </source>
</evidence>
<comment type="catalytic activity">
    <reaction evidence="1 14 15">
        <text>ATP-dependent breakage, passage and rejoining of double-stranded DNA.</text>
        <dbReference type="EC" id="5.6.2.2"/>
    </reaction>
</comment>
<dbReference type="InterPro" id="IPR000565">
    <property type="entry name" value="Topo_IIA_B"/>
</dbReference>
<dbReference type="STRING" id="36087.A0A077ZE75"/>
<dbReference type="Pfam" id="PF03989">
    <property type="entry name" value="DNA_gyraseA_C"/>
    <property type="match status" value="5"/>
</dbReference>
<comment type="subunit">
    <text evidence="12">Heterotetramer composed of ParC and ParE.</text>
</comment>
<dbReference type="SMART" id="SM00433">
    <property type="entry name" value="TOP2c"/>
    <property type="match status" value="1"/>
</dbReference>
<evidence type="ECO:0000256" key="2">
    <source>
        <dbReference type="ARBA" id="ARBA00001946"/>
    </source>
</evidence>
<dbReference type="InterPro" id="IPR005741">
    <property type="entry name" value="TopoIV_A_Gpos"/>
</dbReference>
<feature type="compositionally biased region" description="Basic and acidic residues" evidence="17">
    <location>
        <begin position="385"/>
        <end position="396"/>
    </location>
</feature>
<dbReference type="CDD" id="cd00822">
    <property type="entry name" value="TopoII_Trans_DNA_gyrase"/>
    <property type="match status" value="1"/>
</dbReference>
<dbReference type="HAMAP" id="MF_00939">
    <property type="entry name" value="ParE_type2"/>
    <property type="match status" value="1"/>
</dbReference>
<dbReference type="InterPro" id="IPR001241">
    <property type="entry name" value="Topo_IIA"/>
</dbReference>
<dbReference type="FunFam" id="3.30.230.10:FF:000005">
    <property type="entry name" value="DNA gyrase subunit B"/>
    <property type="match status" value="1"/>
</dbReference>
<evidence type="ECO:0000256" key="12">
    <source>
        <dbReference type="ARBA" id="ARBA00063644"/>
    </source>
</evidence>
<evidence type="ECO:0000313" key="21">
    <source>
        <dbReference type="Proteomes" id="UP000030665"/>
    </source>
</evidence>
<dbReference type="FunFam" id="3.30.565.10:FF:000002">
    <property type="entry name" value="DNA gyrase subunit B"/>
    <property type="match status" value="1"/>
</dbReference>
<reference evidence="20" key="2">
    <citation type="submission" date="2014-03" db="EMBL/GenBank/DDBJ databases">
        <title>The whipworm genome and dual-species transcriptomics of an intimate host-pathogen interaction.</title>
        <authorList>
            <person name="Foth B.J."/>
            <person name="Tsai I.J."/>
            <person name="Reid A.J."/>
            <person name="Bancroft A.J."/>
            <person name="Nichol S."/>
            <person name="Tracey A."/>
            <person name="Holroyd N."/>
            <person name="Cotton J.A."/>
            <person name="Stanley E.J."/>
            <person name="Zarowiecki M."/>
            <person name="Liu J.Z."/>
            <person name="Huckvale T."/>
            <person name="Cooper P.J."/>
            <person name="Grencis R.K."/>
            <person name="Berriman M."/>
        </authorList>
    </citation>
    <scope>NUCLEOTIDE SEQUENCE [LARGE SCALE GENOMIC DNA]</scope>
</reference>
<dbReference type="FunFam" id="3.40.50.670:FF:000002">
    <property type="entry name" value="DNA gyrase subunit B"/>
    <property type="match status" value="1"/>
</dbReference>
<dbReference type="GO" id="GO:0034335">
    <property type="term" value="F:DNA negative supercoiling activity"/>
    <property type="evidence" value="ECO:0007669"/>
    <property type="project" value="UniProtKB-ARBA"/>
</dbReference>
<dbReference type="InterPro" id="IPR002205">
    <property type="entry name" value="Topo_IIA_dom_A"/>
</dbReference>
<dbReference type="Gene3D" id="3.40.50.670">
    <property type="match status" value="1"/>
</dbReference>
<dbReference type="Pfam" id="PF02518">
    <property type="entry name" value="HATPase_c"/>
    <property type="match status" value="1"/>
</dbReference>
<dbReference type="SMART" id="SM00434">
    <property type="entry name" value="TOP4c"/>
    <property type="match status" value="1"/>
</dbReference>
<dbReference type="InterPro" id="IPR050220">
    <property type="entry name" value="Type_II_DNA_Topoisomerases"/>
</dbReference>
<keyword evidence="7" id="KW-0460">Magnesium</keyword>
<dbReference type="EMBL" id="HG806221">
    <property type="protein sequence ID" value="CDW57838.1"/>
    <property type="molecule type" value="Genomic_DNA"/>
</dbReference>
<dbReference type="Pfam" id="PF00521">
    <property type="entry name" value="DNA_topoisoIV"/>
    <property type="match status" value="1"/>
</dbReference>
<feature type="domain" description="Toprim" evidence="18">
    <location>
        <begin position="422"/>
        <end position="536"/>
    </location>
</feature>
<keyword evidence="15" id="KW-0067">ATP-binding</keyword>
<evidence type="ECO:0000256" key="14">
    <source>
        <dbReference type="PROSITE-ProRule" id="PRU01384"/>
    </source>
</evidence>
<dbReference type="InterPro" id="IPR013506">
    <property type="entry name" value="Topo_IIA_bsu_dom2"/>
</dbReference>
<evidence type="ECO:0000256" key="7">
    <source>
        <dbReference type="ARBA" id="ARBA00022842"/>
    </source>
</evidence>
<dbReference type="PROSITE" id="PS52040">
    <property type="entry name" value="TOPO_IIA"/>
    <property type="match status" value="1"/>
</dbReference>
<evidence type="ECO:0000256" key="15">
    <source>
        <dbReference type="RuleBase" id="RU362094"/>
    </source>
</evidence>
<dbReference type="FunFam" id="2.120.10.90:FF:000005">
    <property type="entry name" value="DNA topoisomerase 4 subunit A"/>
    <property type="match status" value="1"/>
</dbReference>
<comment type="similarity">
    <text evidence="15">Belongs to the type II topoisomerase family.</text>
</comment>
<evidence type="ECO:0000256" key="10">
    <source>
        <dbReference type="ARBA" id="ARBA00023136"/>
    </source>
</evidence>
<dbReference type="SUPFAM" id="SSF54211">
    <property type="entry name" value="Ribosomal protein S5 domain 2-like"/>
    <property type="match status" value="1"/>
</dbReference>
<dbReference type="PANTHER" id="PTHR43493">
    <property type="entry name" value="DNA GYRASE/TOPOISOMERASE SUBUNIT A"/>
    <property type="match status" value="1"/>
</dbReference>
<keyword evidence="16" id="KW-0175">Coiled coil</keyword>
<keyword evidence="5" id="KW-1003">Cell membrane</keyword>
<reference evidence="20" key="1">
    <citation type="submission" date="2014-01" db="EMBL/GenBank/DDBJ databases">
        <authorList>
            <person name="Aslett M."/>
        </authorList>
    </citation>
    <scope>NUCLEOTIDE SEQUENCE</scope>
</reference>
<dbReference type="EC" id="5.6.2.2" evidence="15"/>
<keyword evidence="11 14" id="KW-0413">Isomerase</keyword>
<evidence type="ECO:0000256" key="11">
    <source>
        <dbReference type="ARBA" id="ARBA00023235"/>
    </source>
</evidence>
<evidence type="ECO:0000256" key="6">
    <source>
        <dbReference type="ARBA" id="ARBA00022723"/>
    </source>
</evidence>
<dbReference type="HAMAP" id="MF_00937">
    <property type="entry name" value="ParC_type2"/>
    <property type="match status" value="1"/>
</dbReference>
<dbReference type="NCBIfam" id="TIGR01058">
    <property type="entry name" value="parE_Gpos"/>
    <property type="match status" value="1"/>
</dbReference>
<feature type="region of interest" description="Disordered" evidence="17">
    <location>
        <begin position="385"/>
        <end position="415"/>
    </location>
</feature>
<protein>
    <recommendedName>
        <fullName evidence="15">DNA topoisomerase 2</fullName>
        <ecNumber evidence="15">5.6.2.2</ecNumber>
    </recommendedName>
</protein>
<dbReference type="Pfam" id="PF00986">
    <property type="entry name" value="DNA_gyraseB_C"/>
    <property type="match status" value="1"/>
</dbReference>
<feature type="coiled-coil region" evidence="16">
    <location>
        <begin position="1094"/>
        <end position="1142"/>
    </location>
</feature>
<dbReference type="Gene3D" id="1.10.268.10">
    <property type="entry name" value="Topoisomerase, domain 3"/>
    <property type="match status" value="1"/>
</dbReference>
<feature type="domain" description="Topo IIA-type catalytic" evidence="19">
    <location>
        <begin position="699"/>
        <end position="1163"/>
    </location>
</feature>
<dbReference type="InterPro" id="IPR018522">
    <property type="entry name" value="TopoIIA_CS"/>
</dbReference>
<organism evidence="20 21">
    <name type="scientific">Trichuris trichiura</name>
    <name type="common">Whipworm</name>
    <name type="synonym">Trichocephalus trichiurus</name>
    <dbReference type="NCBI Taxonomy" id="36087"/>
    <lineage>
        <taxon>Eukaryota</taxon>
        <taxon>Metazoa</taxon>
        <taxon>Ecdysozoa</taxon>
        <taxon>Nematoda</taxon>
        <taxon>Enoplea</taxon>
        <taxon>Dorylaimia</taxon>
        <taxon>Trichinellida</taxon>
        <taxon>Trichuridae</taxon>
        <taxon>Trichuris</taxon>
    </lineage>
</organism>
<dbReference type="PROSITE" id="PS00177">
    <property type="entry name" value="TOPOISOMERASE_II"/>
    <property type="match status" value="1"/>
</dbReference>
<comment type="subunit">
    <text evidence="13">Made up of two chains. The A chain is responsible for DNA breakage and rejoining; the B chain catalyzes ATP hydrolysis.</text>
</comment>
<dbReference type="Gene3D" id="3.30.230.10">
    <property type="match status" value="1"/>
</dbReference>
<dbReference type="Gene3D" id="2.120.10.90">
    <property type="entry name" value="DNA gyrase/topoisomerase IV, subunit A, C-terminal"/>
    <property type="match status" value="1"/>
</dbReference>
<dbReference type="FunFam" id="3.30.1360.40:FF:000002">
    <property type="entry name" value="DNA gyrase subunit A"/>
    <property type="match status" value="1"/>
</dbReference>
<dbReference type="NCBIfam" id="TIGR01061">
    <property type="entry name" value="parC_Gpos"/>
    <property type="match status" value="1"/>
</dbReference>
<dbReference type="OrthoDB" id="734at2759"/>
<dbReference type="CDD" id="cd16928">
    <property type="entry name" value="HATPase_GyrB-like"/>
    <property type="match status" value="1"/>
</dbReference>
<dbReference type="GO" id="GO:0005524">
    <property type="term" value="F:ATP binding"/>
    <property type="evidence" value="ECO:0007669"/>
    <property type="project" value="UniProtKB-UniRule"/>
</dbReference>
<evidence type="ECO:0000256" key="13">
    <source>
        <dbReference type="ARBA" id="ARBA00063759"/>
    </source>
</evidence>
<dbReference type="SUPFAM" id="SSF56719">
    <property type="entry name" value="Type II DNA topoisomerase"/>
    <property type="match status" value="1"/>
</dbReference>
<dbReference type="AlphaFoldDB" id="A0A077ZE75"/>